<dbReference type="InterPro" id="IPR050319">
    <property type="entry name" value="ABC_transp_ATP-bind"/>
</dbReference>
<dbReference type="KEGG" id="sbh:SBI_01270"/>
<dbReference type="HOGENOM" id="CLU_2036645_0_0_11"/>
<organism evidence="5 6">
    <name type="scientific">Streptomyces bingchenggensis (strain BCW-1)</name>
    <dbReference type="NCBI Taxonomy" id="749414"/>
    <lineage>
        <taxon>Bacteria</taxon>
        <taxon>Bacillati</taxon>
        <taxon>Actinomycetota</taxon>
        <taxon>Actinomycetes</taxon>
        <taxon>Kitasatosporales</taxon>
        <taxon>Streptomycetaceae</taxon>
        <taxon>Streptomyces</taxon>
    </lineage>
</organism>
<reference evidence="5 6" key="1">
    <citation type="journal article" date="2010" name="J. Bacteriol.">
        <title>Genome sequence of the milbemycin-producing bacterium Streptomyces bingchenggensis.</title>
        <authorList>
            <person name="Wang X.J."/>
            <person name="Yan Y.J."/>
            <person name="Zhang B."/>
            <person name="An J."/>
            <person name="Wang J.J."/>
            <person name="Tian J."/>
            <person name="Jiang L."/>
            <person name="Chen Y.H."/>
            <person name="Huang S.X."/>
            <person name="Yin M."/>
            <person name="Zhang J."/>
            <person name="Gao A.L."/>
            <person name="Liu C.X."/>
            <person name="Zhu Z.X."/>
            <person name="Xiang W.S."/>
        </authorList>
    </citation>
    <scope>NUCLEOTIDE SEQUENCE [LARGE SCALE GENOMIC DNA]</scope>
    <source>
        <strain evidence="5 6">BCW-1</strain>
    </source>
</reference>
<evidence type="ECO:0000313" key="6">
    <source>
        <dbReference type="Proteomes" id="UP000000377"/>
    </source>
</evidence>
<keyword evidence="6" id="KW-1185">Reference proteome</keyword>
<dbReference type="Pfam" id="PF00005">
    <property type="entry name" value="ABC_tran"/>
    <property type="match status" value="1"/>
</dbReference>
<dbReference type="Gene3D" id="3.40.50.300">
    <property type="entry name" value="P-loop containing nucleotide triphosphate hydrolases"/>
    <property type="match status" value="1"/>
</dbReference>
<keyword evidence="1" id="KW-0813">Transport</keyword>
<evidence type="ECO:0000259" key="4">
    <source>
        <dbReference type="Pfam" id="PF00005"/>
    </source>
</evidence>
<name>D7CA63_STRBB</name>
<feature type="domain" description="ABC transporter" evidence="4">
    <location>
        <begin position="3"/>
        <end position="50"/>
    </location>
</feature>
<dbReference type="PANTHER" id="PTHR43776">
    <property type="entry name" value="TRANSPORT ATP-BINDING PROTEIN"/>
    <property type="match status" value="1"/>
</dbReference>
<dbReference type="eggNOG" id="COG1135">
    <property type="taxonomic scope" value="Bacteria"/>
</dbReference>
<evidence type="ECO:0000313" key="5">
    <source>
        <dbReference type="EMBL" id="ADI04391.1"/>
    </source>
</evidence>
<evidence type="ECO:0000256" key="3">
    <source>
        <dbReference type="ARBA" id="ARBA00022840"/>
    </source>
</evidence>
<dbReference type="EMBL" id="CP002047">
    <property type="protein sequence ID" value="ADI04391.1"/>
    <property type="molecule type" value="Genomic_DNA"/>
</dbReference>
<dbReference type="GO" id="GO:0016887">
    <property type="term" value="F:ATP hydrolysis activity"/>
    <property type="evidence" value="ECO:0007669"/>
    <property type="project" value="InterPro"/>
</dbReference>
<sequence>MAALLEAVGLPGDFARRYSHQLSGGRRQRTSIPRALAAEPDLLLCDEITSALDPEITDAIMDLLTRLQAEKGLTLVRVANELDLVTACARTTHHIEDGQVRPAVQMPASAAPLEHGCSPAE</sequence>
<dbReference type="AlphaFoldDB" id="D7CA63"/>
<dbReference type="SUPFAM" id="SSF52540">
    <property type="entry name" value="P-loop containing nucleoside triphosphate hydrolases"/>
    <property type="match status" value="1"/>
</dbReference>
<proteinExistence type="predicted"/>
<dbReference type="GO" id="GO:0005524">
    <property type="term" value="F:ATP binding"/>
    <property type="evidence" value="ECO:0007669"/>
    <property type="project" value="UniProtKB-KW"/>
</dbReference>
<dbReference type="PATRIC" id="fig|749414.3.peg.1297"/>
<evidence type="ECO:0000256" key="2">
    <source>
        <dbReference type="ARBA" id="ARBA00022741"/>
    </source>
</evidence>
<dbReference type="RefSeq" id="WP_014173870.1">
    <property type="nucleotide sequence ID" value="NC_016582.1"/>
</dbReference>
<protein>
    <submittedName>
        <fullName evidence="5">ABC transporter ATP-binding protein</fullName>
    </submittedName>
</protein>
<accession>D7CA63</accession>
<dbReference type="InterPro" id="IPR003439">
    <property type="entry name" value="ABC_transporter-like_ATP-bd"/>
</dbReference>
<dbReference type="InterPro" id="IPR027417">
    <property type="entry name" value="P-loop_NTPase"/>
</dbReference>
<evidence type="ECO:0000256" key="1">
    <source>
        <dbReference type="ARBA" id="ARBA00022448"/>
    </source>
</evidence>
<keyword evidence="3 5" id="KW-0067">ATP-binding</keyword>
<dbReference type="Proteomes" id="UP000000377">
    <property type="component" value="Chromosome"/>
</dbReference>
<dbReference type="STRING" id="749414.SBI_01270"/>
<keyword evidence="2" id="KW-0547">Nucleotide-binding</keyword>
<gene>
    <name evidence="5" type="ordered locus">SBI_01270</name>
</gene>